<dbReference type="InterPro" id="IPR006664">
    <property type="entry name" value="OMP_bac"/>
</dbReference>
<keyword evidence="5" id="KW-0732">Signal</keyword>
<dbReference type="InterPro" id="IPR036737">
    <property type="entry name" value="OmpA-like_sf"/>
</dbReference>
<dbReference type="Gene3D" id="3.30.1330.60">
    <property type="entry name" value="OmpA-like domain"/>
    <property type="match status" value="1"/>
</dbReference>
<dbReference type="AlphaFoldDB" id="I4AKS8"/>
<feature type="domain" description="OmpA-like" evidence="6">
    <location>
        <begin position="124"/>
        <end position="246"/>
    </location>
</feature>
<comment type="subcellular location">
    <subcellularLocation>
        <location evidence="1">Cell outer membrane</location>
    </subcellularLocation>
</comment>
<dbReference type="KEGG" id="fli:Fleli_2184"/>
<dbReference type="EMBL" id="CP003345">
    <property type="protein sequence ID" value="AFM04563.1"/>
    <property type="molecule type" value="Genomic_DNA"/>
</dbReference>
<organism evidence="7 8">
    <name type="scientific">Bernardetia litoralis (strain ATCC 23117 / DSM 6794 / NBRC 15988 / NCIMB 1366 / Fx l1 / Sio-4)</name>
    <name type="common">Flexibacter litoralis</name>
    <dbReference type="NCBI Taxonomy" id="880071"/>
    <lineage>
        <taxon>Bacteria</taxon>
        <taxon>Pseudomonadati</taxon>
        <taxon>Bacteroidota</taxon>
        <taxon>Cytophagia</taxon>
        <taxon>Cytophagales</taxon>
        <taxon>Bernardetiaceae</taxon>
        <taxon>Bernardetia</taxon>
    </lineage>
</organism>
<dbReference type="PANTHER" id="PTHR30329">
    <property type="entry name" value="STATOR ELEMENT OF FLAGELLAR MOTOR COMPLEX"/>
    <property type="match status" value="1"/>
</dbReference>
<keyword evidence="3" id="KW-0998">Cell outer membrane</keyword>
<evidence type="ECO:0000256" key="1">
    <source>
        <dbReference type="ARBA" id="ARBA00004442"/>
    </source>
</evidence>
<protein>
    <submittedName>
        <fullName evidence="7">Outer membrane protein/peptidoglycan-associated (Lipo)protein</fullName>
    </submittedName>
</protein>
<dbReference type="SUPFAM" id="SSF103088">
    <property type="entry name" value="OmpA-like"/>
    <property type="match status" value="1"/>
</dbReference>
<proteinExistence type="predicted"/>
<evidence type="ECO:0000256" key="2">
    <source>
        <dbReference type="ARBA" id="ARBA00023136"/>
    </source>
</evidence>
<evidence type="ECO:0000313" key="7">
    <source>
        <dbReference type="EMBL" id="AFM04563.1"/>
    </source>
</evidence>
<evidence type="ECO:0000256" key="3">
    <source>
        <dbReference type="ARBA" id="ARBA00023237"/>
    </source>
</evidence>
<evidence type="ECO:0000313" key="8">
    <source>
        <dbReference type="Proteomes" id="UP000006054"/>
    </source>
</evidence>
<dbReference type="RefSeq" id="WP_014798010.1">
    <property type="nucleotide sequence ID" value="NC_018018.1"/>
</dbReference>
<dbReference type="PANTHER" id="PTHR30329:SF21">
    <property type="entry name" value="LIPOPROTEIN YIAD-RELATED"/>
    <property type="match status" value="1"/>
</dbReference>
<keyword evidence="8" id="KW-1185">Reference proteome</keyword>
<dbReference type="STRING" id="880071.Fleli_2184"/>
<name>I4AKS8_BERLS</name>
<dbReference type="Proteomes" id="UP000006054">
    <property type="component" value="Chromosome"/>
</dbReference>
<reference evidence="8" key="1">
    <citation type="submission" date="2012-06" db="EMBL/GenBank/DDBJ databases">
        <title>The complete genome of Flexibacter litoralis DSM 6794.</title>
        <authorList>
            <person name="Lucas S."/>
            <person name="Copeland A."/>
            <person name="Lapidus A."/>
            <person name="Glavina del Rio T."/>
            <person name="Dalin E."/>
            <person name="Tice H."/>
            <person name="Bruce D."/>
            <person name="Goodwin L."/>
            <person name="Pitluck S."/>
            <person name="Peters L."/>
            <person name="Ovchinnikova G."/>
            <person name="Lu M."/>
            <person name="Kyrpides N."/>
            <person name="Mavromatis K."/>
            <person name="Ivanova N."/>
            <person name="Brettin T."/>
            <person name="Detter J.C."/>
            <person name="Han C."/>
            <person name="Larimer F."/>
            <person name="Land M."/>
            <person name="Hauser L."/>
            <person name="Markowitz V."/>
            <person name="Cheng J.-F."/>
            <person name="Hugenholtz P."/>
            <person name="Woyke T."/>
            <person name="Wu D."/>
            <person name="Spring S."/>
            <person name="Lang E."/>
            <person name="Kopitz M."/>
            <person name="Brambilla E."/>
            <person name="Klenk H.-P."/>
            <person name="Eisen J.A."/>
        </authorList>
    </citation>
    <scope>NUCLEOTIDE SEQUENCE [LARGE SCALE GENOMIC DNA]</scope>
    <source>
        <strain evidence="8">ATCC 23117 / DSM 6794 / NBRC 15988 / NCIMB 1366 / Sio-4</strain>
    </source>
</reference>
<dbReference type="eggNOG" id="COG2885">
    <property type="taxonomic scope" value="Bacteria"/>
</dbReference>
<accession>I4AKS8</accession>
<dbReference type="OrthoDB" id="9809364at2"/>
<gene>
    <name evidence="7" type="ordered locus">Fleli_2184</name>
</gene>
<dbReference type="PROSITE" id="PS51123">
    <property type="entry name" value="OMPA_2"/>
    <property type="match status" value="1"/>
</dbReference>
<dbReference type="Pfam" id="PF00691">
    <property type="entry name" value="OmpA"/>
    <property type="match status" value="1"/>
</dbReference>
<dbReference type="HOGENOM" id="CLU_1127755_0_0_10"/>
<dbReference type="GO" id="GO:0009279">
    <property type="term" value="C:cell outer membrane"/>
    <property type="evidence" value="ECO:0007669"/>
    <property type="project" value="UniProtKB-SubCell"/>
</dbReference>
<evidence type="ECO:0000256" key="4">
    <source>
        <dbReference type="PROSITE-ProRule" id="PRU00473"/>
    </source>
</evidence>
<evidence type="ECO:0000259" key="6">
    <source>
        <dbReference type="PROSITE" id="PS51123"/>
    </source>
</evidence>
<keyword evidence="2 4" id="KW-0472">Membrane</keyword>
<evidence type="ECO:0000256" key="5">
    <source>
        <dbReference type="SAM" id="SignalP"/>
    </source>
</evidence>
<dbReference type="InterPro" id="IPR008969">
    <property type="entry name" value="CarboxyPept-like_regulatory"/>
</dbReference>
<dbReference type="SUPFAM" id="SSF49464">
    <property type="entry name" value="Carboxypeptidase regulatory domain-like"/>
    <property type="match status" value="1"/>
</dbReference>
<feature type="signal peptide" evidence="5">
    <location>
        <begin position="1"/>
        <end position="21"/>
    </location>
</feature>
<dbReference type="InterPro" id="IPR006665">
    <property type="entry name" value="OmpA-like"/>
</dbReference>
<dbReference type="CDD" id="cd07185">
    <property type="entry name" value="OmpA_C-like"/>
    <property type="match status" value="1"/>
</dbReference>
<dbReference type="PRINTS" id="PR01021">
    <property type="entry name" value="OMPADOMAIN"/>
</dbReference>
<sequence precursor="true">MKKNIIPLLLFFSFSTTFLFAKTAQSQTYKLLYRFIDKETGKPIDGVNVRILNTKNNAEQVTITTQDGETLVYLEPETTFLIRAYNRYYFSTDTIRLQTQKLSFEITKDDERRSIKKDIPLEKINIGLVKKLIGVSFSPNSDKILPECENILKRLAYMMRLNPSIKIEVAAHTDSRGEDEYNLELTQRQANSLREFLIIQGIAEDRIRARGFGENQLVNQCQNDIKCTSSEHIQNRRVEYVIIGIE</sequence>
<dbReference type="InterPro" id="IPR050330">
    <property type="entry name" value="Bact_OuterMem_StrucFunc"/>
</dbReference>
<feature type="chain" id="PRO_5003686002" evidence="5">
    <location>
        <begin position="22"/>
        <end position="246"/>
    </location>
</feature>